<feature type="compositionally biased region" description="Low complexity" evidence="1">
    <location>
        <begin position="81"/>
        <end position="97"/>
    </location>
</feature>
<comment type="caution">
    <text evidence="2">The sequence shown here is derived from an EMBL/GenBank/DDBJ whole genome shotgun (WGS) entry which is preliminary data.</text>
</comment>
<dbReference type="AlphaFoldDB" id="A0AA38USQ2"/>
<feature type="compositionally biased region" description="Acidic residues" evidence="1">
    <location>
        <begin position="565"/>
        <end position="580"/>
    </location>
</feature>
<proteinExistence type="predicted"/>
<gene>
    <name evidence="2" type="ORF">F5890DRAFT_1475888</name>
</gene>
<protein>
    <submittedName>
        <fullName evidence="2">Uncharacterized protein</fullName>
    </submittedName>
</protein>
<feature type="region of interest" description="Disordered" evidence="1">
    <location>
        <begin position="463"/>
        <end position="626"/>
    </location>
</feature>
<sequence length="626" mass="69285">MDAQRLVLEEAQNLASVAQLSAAAKMPTPSNTPQFVGQTSLGTVQSKSVSSLRSLLSSPPPTHIGIPSSEGSQTFPSLPMSPLRVSEPSSRSRSNPSLVGAGSVFDHDLPAQPPNPANPDPDSEGSHSERIVPVVHPRMRQGEIRLKASSKTTEISKAIAELTDYIDEEVKRIAAENKKSLLYVKKALGVHRRFREKKTASLYNALMHRLSQQYRAKNIRMGASMNDKHNAMSRDAETQAILANPKGRKAQEALDDLREYSLAKISGARSSSKANENDIVKTWGELTRKAQNLSKRTSAATFGFICSSKSGQNVTRSFFGNGPIEGFLMSKFGITGAEFVESAEAYCILTSTGRTATGTSVKKMKQEIIQTISNGLRNITKNDKLKMEYEHYEVLIVKEYGVRLVGWPENVPMCSPYTLHAASIVTLYQVLNTRECHWKLIDAMELRRVRKDIEARMANGDLAVPERLQRTGKKRGAPKDTEGSDRPQKKSKRVSRSGGHPRTEGKKDKKLKKTGLKPQSRKQVILSEDEDEDEGDDGEGEDMGDGDGDDDDNEVTVTSWQARDDEGEEGPDVDIDDGTFDDVWGSDFWGFNDSRDIDEQGDEQGDFNEFEDLDELDELDELNEDE</sequence>
<accession>A0AA38USQ2</accession>
<feature type="compositionally biased region" description="Acidic residues" evidence="1">
    <location>
        <begin position="599"/>
        <end position="626"/>
    </location>
</feature>
<dbReference type="EMBL" id="MU802048">
    <property type="protein sequence ID" value="KAJ3982782.1"/>
    <property type="molecule type" value="Genomic_DNA"/>
</dbReference>
<reference evidence="2" key="1">
    <citation type="submission" date="2022-08" db="EMBL/GenBank/DDBJ databases">
        <authorList>
            <consortium name="DOE Joint Genome Institute"/>
            <person name="Min B."/>
            <person name="Riley R."/>
            <person name="Sierra-Patev S."/>
            <person name="Naranjo-Ortiz M."/>
            <person name="Looney B."/>
            <person name="Konkel Z."/>
            <person name="Slot J.C."/>
            <person name="Sakamoto Y."/>
            <person name="Steenwyk J.L."/>
            <person name="Rokas A."/>
            <person name="Carro J."/>
            <person name="Camarero S."/>
            <person name="Ferreira P."/>
            <person name="Molpeceres G."/>
            <person name="Ruiz-Duenas F.J."/>
            <person name="Serrano A."/>
            <person name="Henrissat B."/>
            <person name="Drula E."/>
            <person name="Hughes K.W."/>
            <person name="Mata J.L."/>
            <person name="Ishikawa N.K."/>
            <person name="Vargas-Isla R."/>
            <person name="Ushijima S."/>
            <person name="Smith C.A."/>
            <person name="Ahrendt S."/>
            <person name="Andreopoulos W."/>
            <person name="He G."/>
            <person name="Labutti K."/>
            <person name="Lipzen A."/>
            <person name="Ng V."/>
            <person name="Sandor L."/>
            <person name="Barry K."/>
            <person name="Martinez A.T."/>
            <person name="Xiao Y."/>
            <person name="Gibbons J.G."/>
            <person name="Terashima K."/>
            <person name="Hibbett D.S."/>
            <person name="Grigoriev I.V."/>
        </authorList>
    </citation>
    <scope>NUCLEOTIDE SEQUENCE</scope>
    <source>
        <strain evidence="2">TFB7829</strain>
    </source>
</reference>
<evidence type="ECO:0000313" key="2">
    <source>
        <dbReference type="EMBL" id="KAJ3982782.1"/>
    </source>
</evidence>
<organism evidence="2 3">
    <name type="scientific">Lentinula detonsa</name>
    <dbReference type="NCBI Taxonomy" id="2804962"/>
    <lineage>
        <taxon>Eukaryota</taxon>
        <taxon>Fungi</taxon>
        <taxon>Dikarya</taxon>
        <taxon>Basidiomycota</taxon>
        <taxon>Agaricomycotina</taxon>
        <taxon>Agaricomycetes</taxon>
        <taxon>Agaricomycetidae</taxon>
        <taxon>Agaricales</taxon>
        <taxon>Marasmiineae</taxon>
        <taxon>Omphalotaceae</taxon>
        <taxon>Lentinula</taxon>
    </lineage>
</organism>
<evidence type="ECO:0000313" key="3">
    <source>
        <dbReference type="Proteomes" id="UP001163850"/>
    </source>
</evidence>
<feature type="region of interest" description="Disordered" evidence="1">
    <location>
        <begin position="51"/>
        <end position="130"/>
    </location>
</feature>
<feature type="compositionally biased region" description="Acidic residues" evidence="1">
    <location>
        <begin position="527"/>
        <end position="554"/>
    </location>
</feature>
<dbReference type="Proteomes" id="UP001163850">
    <property type="component" value="Unassembled WGS sequence"/>
</dbReference>
<feature type="compositionally biased region" description="Basic and acidic residues" evidence="1">
    <location>
        <begin position="477"/>
        <end position="488"/>
    </location>
</feature>
<evidence type="ECO:0000256" key="1">
    <source>
        <dbReference type="SAM" id="MobiDB-lite"/>
    </source>
</evidence>
<name>A0AA38USQ2_9AGAR</name>